<dbReference type="InterPro" id="IPR033964">
    <property type="entry name" value="ABBA"/>
</dbReference>
<sequence length="297" mass="32908">MPDLESVYSATADTARILGARCDRDALWPILRAYEAGFTGGAVALRTTTRARRGGELSVRYIGPAGDPDPYRVALDQGFTVEADRPAGRLYREIQDRGGVGFRGVDVGVASGFEKIWSIYAEEGGKTLEAMSRTPAMPPSVGGNLDYFARHGLTSINGIAVDYRSHSVNVYFPFTGARDAQKISTMIEDLGFRVPGDDELDLCCRAFSVYFTFTWNSPDIERICFPVRAPEPDLVPAHLDPLIGRFVRGARFHDGDRAYVYALAFSGHGPYYKIENFYHRPAPMIESDRLRTPLPPR</sequence>
<gene>
    <name evidence="4" type="ORF">GCM10023191_002380</name>
</gene>
<proteinExistence type="inferred from homology"/>
<name>A0ABP8P5P8_9ACTN</name>
<protein>
    <recommendedName>
        <fullName evidence="6">Prenyltransferase</fullName>
    </recommendedName>
</protein>
<evidence type="ECO:0000256" key="2">
    <source>
        <dbReference type="ARBA" id="ARBA00022602"/>
    </source>
</evidence>
<dbReference type="EMBL" id="BAABHF010000007">
    <property type="protein sequence ID" value="GAA4482325.1"/>
    <property type="molecule type" value="Genomic_DNA"/>
</dbReference>
<evidence type="ECO:0000256" key="1">
    <source>
        <dbReference type="ARBA" id="ARBA00005368"/>
    </source>
</evidence>
<accession>A0ABP8P5P8</accession>
<dbReference type="InterPro" id="IPR036239">
    <property type="entry name" value="PrenylTrfase-like_sf"/>
</dbReference>
<dbReference type="InterPro" id="IPR020965">
    <property type="entry name" value="Prenyltransferase_CloQ"/>
</dbReference>
<organism evidence="4 5">
    <name type="scientific">Actinoallomurus oryzae</name>
    <dbReference type="NCBI Taxonomy" id="502180"/>
    <lineage>
        <taxon>Bacteria</taxon>
        <taxon>Bacillati</taxon>
        <taxon>Actinomycetota</taxon>
        <taxon>Actinomycetes</taxon>
        <taxon>Streptosporangiales</taxon>
        <taxon>Thermomonosporaceae</taxon>
        <taxon>Actinoallomurus</taxon>
    </lineage>
</organism>
<comment type="caution">
    <text evidence="4">The sequence shown here is derived from an EMBL/GenBank/DDBJ whole genome shotgun (WGS) entry which is preliminary data.</text>
</comment>
<evidence type="ECO:0000313" key="5">
    <source>
        <dbReference type="Proteomes" id="UP001500503"/>
    </source>
</evidence>
<dbReference type="SFLD" id="SFLDS00036">
    <property type="entry name" value="Aromatic_Prenyltransferase"/>
    <property type="match status" value="1"/>
</dbReference>
<dbReference type="RefSeq" id="WP_345456108.1">
    <property type="nucleotide sequence ID" value="NZ_BAABHF010000007.1"/>
</dbReference>
<dbReference type="SUPFAM" id="SSF143492">
    <property type="entry name" value="Prenyltransferase-like"/>
    <property type="match status" value="1"/>
</dbReference>
<comment type="similarity">
    <text evidence="1">Belongs to the aromatic prenyltransferase family.</text>
</comment>
<keyword evidence="2" id="KW-0637">Prenyltransferase</keyword>
<dbReference type="SFLD" id="SFLDG01163">
    <property type="entry name" value="II"/>
    <property type="match status" value="1"/>
</dbReference>
<keyword evidence="5" id="KW-1185">Reference proteome</keyword>
<keyword evidence="3" id="KW-0808">Transferase</keyword>
<evidence type="ECO:0008006" key="6">
    <source>
        <dbReference type="Google" id="ProtNLM"/>
    </source>
</evidence>
<dbReference type="Proteomes" id="UP001500503">
    <property type="component" value="Unassembled WGS sequence"/>
</dbReference>
<reference evidence="5" key="1">
    <citation type="journal article" date="2019" name="Int. J. Syst. Evol. Microbiol.">
        <title>The Global Catalogue of Microorganisms (GCM) 10K type strain sequencing project: providing services to taxonomists for standard genome sequencing and annotation.</title>
        <authorList>
            <consortium name="The Broad Institute Genomics Platform"/>
            <consortium name="The Broad Institute Genome Sequencing Center for Infectious Disease"/>
            <person name="Wu L."/>
            <person name="Ma J."/>
        </authorList>
    </citation>
    <scope>NUCLEOTIDE SEQUENCE [LARGE SCALE GENOMIC DNA]</scope>
    <source>
        <strain evidence="5">JCM 17933</strain>
    </source>
</reference>
<evidence type="ECO:0000256" key="3">
    <source>
        <dbReference type="ARBA" id="ARBA00022679"/>
    </source>
</evidence>
<evidence type="ECO:0000313" key="4">
    <source>
        <dbReference type="EMBL" id="GAA4482325.1"/>
    </source>
</evidence>
<dbReference type="Pfam" id="PF11468">
    <property type="entry name" value="PTase_Orf2"/>
    <property type="match status" value="1"/>
</dbReference>